<comment type="catalytic activity">
    <reaction evidence="11">
        <text>N(6)-(pyridoxal phosphate)-L-lysyl-[4-amino-5-hydroxymethyl-2-methylpyrimidine phosphate synthase] + L-histidyl-[4-amino-5-hydroxymethyl-2-methylpyrimidine phosphate synthase] + 2 Fe(3+) + 4 H2O = L-lysyl-[4-amino-5-hydroxymethyl-2-methylpyrimidine phosphate synthase] + (2S)-2-amino-5-hydroxy-4-oxopentanoyl-[4-amino-5-hydroxymethyl-2-methylpyrimidine phosphate synthase] + 4-amino-2-methyl-5-(phosphooxymethyl)pyrimidine + 3-oxopropanoate + 2 Fe(2+) + 2 H(+)</text>
        <dbReference type="Rhea" id="RHEA:65756"/>
        <dbReference type="Rhea" id="RHEA-COMP:16892"/>
        <dbReference type="Rhea" id="RHEA-COMP:16893"/>
        <dbReference type="Rhea" id="RHEA-COMP:16894"/>
        <dbReference type="Rhea" id="RHEA-COMP:16895"/>
        <dbReference type="ChEBI" id="CHEBI:15377"/>
        <dbReference type="ChEBI" id="CHEBI:15378"/>
        <dbReference type="ChEBI" id="CHEBI:29033"/>
        <dbReference type="ChEBI" id="CHEBI:29034"/>
        <dbReference type="ChEBI" id="CHEBI:29969"/>
        <dbReference type="ChEBI" id="CHEBI:29979"/>
        <dbReference type="ChEBI" id="CHEBI:33190"/>
        <dbReference type="ChEBI" id="CHEBI:58354"/>
        <dbReference type="ChEBI" id="CHEBI:143915"/>
        <dbReference type="ChEBI" id="CHEBI:157692"/>
    </reaction>
    <physiologicalReaction direction="left-to-right" evidence="11">
        <dbReference type="Rhea" id="RHEA:65757"/>
    </physiologicalReaction>
</comment>
<keyword evidence="7" id="KW-0663">Pyridoxal phosphate</keyword>
<evidence type="ECO:0000256" key="11">
    <source>
        <dbReference type="ARBA" id="ARBA00048179"/>
    </source>
</evidence>
<dbReference type="InterPro" id="IPR015168">
    <property type="entry name" value="SsuA/THI5"/>
</dbReference>
<organism evidence="15 16">
    <name type="scientific">Paracoccus mangrovi</name>
    <dbReference type="NCBI Taxonomy" id="1715645"/>
    <lineage>
        <taxon>Bacteria</taxon>
        <taxon>Pseudomonadati</taxon>
        <taxon>Pseudomonadota</taxon>
        <taxon>Alphaproteobacteria</taxon>
        <taxon>Rhodobacterales</taxon>
        <taxon>Paracoccaceae</taxon>
        <taxon>Paracoccus</taxon>
    </lineage>
</organism>
<evidence type="ECO:0000256" key="4">
    <source>
        <dbReference type="ARBA" id="ARBA00011738"/>
    </source>
</evidence>
<evidence type="ECO:0000256" key="10">
    <source>
        <dbReference type="ARBA" id="ARBA00033171"/>
    </source>
</evidence>
<comment type="similarity">
    <text evidence="3">Belongs to the NMT1/THI5 family.</text>
</comment>
<comment type="function">
    <text evidence="1">Responsible for the formation of the pyrimidine heterocycle in the thiamine biosynthesis pathway. Catalyzes the formation of hydroxymethylpyrimidine phosphate (HMP-P) from histidine and pyridoxal phosphate (PLP). The protein uses PLP and the active site histidine to form HMP-P, generating an inactive enzyme. The enzyme can only undergo a single turnover, which suggests it is a suicide enzyme.</text>
</comment>
<dbReference type="RefSeq" id="WP_377743963.1">
    <property type="nucleotide sequence ID" value="NZ_JBHRXJ010000005.1"/>
</dbReference>
<name>A0ABV7R682_9RHOB</name>
<dbReference type="Proteomes" id="UP001595721">
    <property type="component" value="Unassembled WGS sequence"/>
</dbReference>
<keyword evidence="16" id="KW-1185">Reference proteome</keyword>
<comment type="pathway">
    <text evidence="2">Cofactor biosynthesis; thiamine diphosphate biosynthesis.</text>
</comment>
<feature type="region of interest" description="Disordered" evidence="12">
    <location>
        <begin position="316"/>
        <end position="337"/>
    </location>
</feature>
<protein>
    <recommendedName>
        <fullName evidence="10">Thiamine pyrimidine synthase</fullName>
    </recommendedName>
</protein>
<feature type="signal peptide" evidence="13">
    <location>
        <begin position="1"/>
        <end position="20"/>
    </location>
</feature>
<evidence type="ECO:0000256" key="8">
    <source>
        <dbReference type="ARBA" id="ARBA00022977"/>
    </source>
</evidence>
<comment type="caution">
    <text evidence="15">The sequence shown here is derived from an EMBL/GenBank/DDBJ whole genome shotgun (WGS) entry which is preliminary data.</text>
</comment>
<evidence type="ECO:0000256" key="7">
    <source>
        <dbReference type="ARBA" id="ARBA00022898"/>
    </source>
</evidence>
<evidence type="ECO:0000256" key="2">
    <source>
        <dbReference type="ARBA" id="ARBA00004948"/>
    </source>
</evidence>
<keyword evidence="5" id="KW-0808">Transferase</keyword>
<dbReference type="PANTHER" id="PTHR31528">
    <property type="entry name" value="4-AMINO-5-HYDROXYMETHYL-2-METHYLPYRIMIDINE PHOSPHATE SYNTHASE THI11-RELATED"/>
    <property type="match status" value="1"/>
</dbReference>
<dbReference type="EMBL" id="JBHRXJ010000005">
    <property type="protein sequence ID" value="MFC3528265.1"/>
    <property type="molecule type" value="Genomic_DNA"/>
</dbReference>
<dbReference type="Gene3D" id="3.40.190.10">
    <property type="entry name" value="Periplasmic binding protein-like II"/>
    <property type="match status" value="2"/>
</dbReference>
<proteinExistence type="inferred from homology"/>
<evidence type="ECO:0000259" key="14">
    <source>
        <dbReference type="Pfam" id="PF09084"/>
    </source>
</evidence>
<keyword evidence="6" id="KW-0479">Metal-binding</keyword>
<evidence type="ECO:0000256" key="1">
    <source>
        <dbReference type="ARBA" id="ARBA00003469"/>
    </source>
</evidence>
<evidence type="ECO:0000313" key="16">
    <source>
        <dbReference type="Proteomes" id="UP001595721"/>
    </source>
</evidence>
<evidence type="ECO:0000256" key="9">
    <source>
        <dbReference type="ARBA" id="ARBA00023004"/>
    </source>
</evidence>
<evidence type="ECO:0000256" key="13">
    <source>
        <dbReference type="SAM" id="SignalP"/>
    </source>
</evidence>
<evidence type="ECO:0000313" key="15">
    <source>
        <dbReference type="EMBL" id="MFC3528265.1"/>
    </source>
</evidence>
<dbReference type="InterPro" id="IPR027939">
    <property type="entry name" value="NMT1/THI5"/>
</dbReference>
<evidence type="ECO:0000256" key="6">
    <source>
        <dbReference type="ARBA" id="ARBA00022723"/>
    </source>
</evidence>
<evidence type="ECO:0000256" key="12">
    <source>
        <dbReference type="SAM" id="MobiDB-lite"/>
    </source>
</evidence>
<reference evidence="16" key="1">
    <citation type="journal article" date="2019" name="Int. J. Syst. Evol. Microbiol.">
        <title>The Global Catalogue of Microorganisms (GCM) 10K type strain sequencing project: providing services to taxonomists for standard genome sequencing and annotation.</title>
        <authorList>
            <consortium name="The Broad Institute Genomics Platform"/>
            <consortium name="The Broad Institute Genome Sequencing Center for Infectious Disease"/>
            <person name="Wu L."/>
            <person name="Ma J."/>
        </authorList>
    </citation>
    <scope>NUCLEOTIDE SEQUENCE [LARGE SCALE GENOMIC DNA]</scope>
    <source>
        <strain evidence="16">KCTC 42899</strain>
    </source>
</reference>
<sequence>MKSSLICAALLALCAAPLSAGELVVELNGPGLAESAGYLVAEARGFYAAEGLEVRLHPPGNAIPLEALARGKADLAVEFLPVALLARENGLPLVNIGQPFALPALRLTCLPEAGVQTAADLRGKTLGSDYRGQELALSGWVNKLGLRADDSLEGVSILRQWPDDAAGMLRQKQAACISTTSYDAPVEPGGTVELDPGDQGAGVLEDGIYALQDKLPDPAMRDRFARFLRASMQGWHEAVRDPEASARLILGPDPDPEALKRQTRAIKGIAPLLSAQGALDDAAYRRSVAILREGGDAAVLRADPQNAFTHEISDLARKAGQRTGARIDPTPGPRTAP</sequence>
<dbReference type="PANTHER" id="PTHR31528:SF1">
    <property type="entry name" value="4-AMINO-5-HYDROXYMETHYL-2-METHYLPYRIMIDINE PHOSPHATE SYNTHASE THI11-RELATED"/>
    <property type="match status" value="1"/>
</dbReference>
<gene>
    <name evidence="15" type="ORF">ACFOMH_08750</name>
</gene>
<comment type="subunit">
    <text evidence="4">Homodimer.</text>
</comment>
<dbReference type="Pfam" id="PF09084">
    <property type="entry name" value="NMT1"/>
    <property type="match status" value="1"/>
</dbReference>
<keyword evidence="13" id="KW-0732">Signal</keyword>
<feature type="chain" id="PRO_5045534208" description="Thiamine pyrimidine synthase" evidence="13">
    <location>
        <begin position="21"/>
        <end position="337"/>
    </location>
</feature>
<feature type="domain" description="SsuA/THI5-like" evidence="14">
    <location>
        <begin position="34"/>
        <end position="244"/>
    </location>
</feature>
<evidence type="ECO:0000256" key="5">
    <source>
        <dbReference type="ARBA" id="ARBA00022679"/>
    </source>
</evidence>
<keyword evidence="8" id="KW-0784">Thiamine biosynthesis</keyword>
<accession>A0ABV7R682</accession>
<evidence type="ECO:0000256" key="3">
    <source>
        <dbReference type="ARBA" id="ARBA00009406"/>
    </source>
</evidence>
<dbReference type="SUPFAM" id="SSF53850">
    <property type="entry name" value="Periplasmic binding protein-like II"/>
    <property type="match status" value="1"/>
</dbReference>
<keyword evidence="9" id="KW-0408">Iron</keyword>